<protein>
    <submittedName>
        <fullName evidence="1">Uncharacterized protein</fullName>
    </submittedName>
</protein>
<comment type="caution">
    <text evidence="1">The sequence shown here is derived from an EMBL/GenBank/DDBJ whole genome shotgun (WGS) entry which is preliminary data.</text>
</comment>
<accession>A0A0M0G2H0</accession>
<dbReference type="PATRIC" id="fig|189381.12.peg.4343"/>
<name>A0A0M0G2H0_9BACI</name>
<dbReference type="AlphaFoldDB" id="A0A0M0G2H0"/>
<dbReference type="STRING" id="189381.GCA_900166615_02207"/>
<dbReference type="Proteomes" id="UP000037405">
    <property type="component" value="Unassembled WGS sequence"/>
</dbReference>
<dbReference type="EMBL" id="LGUE01000005">
    <property type="protein sequence ID" value="KON83807.1"/>
    <property type="molecule type" value="Genomic_DNA"/>
</dbReference>
<organism evidence="1 2">
    <name type="scientific">Rossellomorea marisflavi</name>
    <dbReference type="NCBI Taxonomy" id="189381"/>
    <lineage>
        <taxon>Bacteria</taxon>
        <taxon>Bacillati</taxon>
        <taxon>Bacillota</taxon>
        <taxon>Bacilli</taxon>
        <taxon>Bacillales</taxon>
        <taxon>Bacillaceae</taxon>
        <taxon>Rossellomorea</taxon>
    </lineage>
</organism>
<evidence type="ECO:0000313" key="1">
    <source>
        <dbReference type="EMBL" id="KON83807.1"/>
    </source>
</evidence>
<evidence type="ECO:0000313" key="2">
    <source>
        <dbReference type="Proteomes" id="UP000037405"/>
    </source>
</evidence>
<reference evidence="2" key="1">
    <citation type="submission" date="2015-07" db="EMBL/GenBank/DDBJ databases">
        <title>Fjat-14235 jcm11544.</title>
        <authorList>
            <person name="Liu B."/>
            <person name="Wang J."/>
            <person name="Zhu Y."/>
            <person name="Liu G."/>
            <person name="Chen Q."/>
            <person name="Chen Z."/>
            <person name="Lan J."/>
            <person name="Che J."/>
            <person name="Ge C."/>
            <person name="Shi H."/>
            <person name="Pan Z."/>
            <person name="Liu X."/>
        </authorList>
    </citation>
    <scope>NUCLEOTIDE SEQUENCE [LARGE SCALE GENOMIC DNA]</scope>
    <source>
        <strain evidence="2">JCM 11544</strain>
    </source>
</reference>
<gene>
    <name evidence="1" type="ORF">AF331_16745</name>
</gene>
<proteinExistence type="predicted"/>
<sequence>MIKPTKWRMDKKWGLVLSLGILFFMGNAFFHSYTVHKEIDAFADACYSSDKLPSIEKEGGWFGEWSGECKE</sequence>
<keyword evidence="2" id="KW-1185">Reference proteome</keyword>
<dbReference type="RefSeq" id="WP_053429211.1">
    <property type="nucleotide sequence ID" value="NZ_JBNKIO010000005.1"/>
</dbReference>